<name>A0A9W8TKE2_9PEZI</name>
<dbReference type="AlphaFoldDB" id="A0A9W8TKE2"/>
<evidence type="ECO:0000259" key="8">
    <source>
        <dbReference type="PROSITE" id="PS50235"/>
    </source>
</evidence>
<dbReference type="InterPro" id="IPR028889">
    <property type="entry name" value="USP"/>
</dbReference>
<dbReference type="InterPro" id="IPR044635">
    <property type="entry name" value="UBP14-like"/>
</dbReference>
<keyword evidence="4" id="KW-0833">Ubl conjugation pathway</keyword>
<dbReference type="SUPFAM" id="SSF54001">
    <property type="entry name" value="Cysteine proteinases"/>
    <property type="match status" value="1"/>
</dbReference>
<keyword evidence="3" id="KW-0645">Protease</keyword>
<dbReference type="PANTHER" id="PTHR43982">
    <property type="entry name" value="UBIQUITIN CARBOXYL-TERMINAL HYDROLASE"/>
    <property type="match status" value="1"/>
</dbReference>
<dbReference type="InterPro" id="IPR018200">
    <property type="entry name" value="USP_CS"/>
</dbReference>
<evidence type="ECO:0000256" key="7">
    <source>
        <dbReference type="SAM" id="MobiDB-lite"/>
    </source>
</evidence>
<proteinExistence type="predicted"/>
<dbReference type="EC" id="3.4.19.12" evidence="2"/>
<keyword evidence="10" id="KW-1185">Reference proteome</keyword>
<evidence type="ECO:0000313" key="9">
    <source>
        <dbReference type="EMBL" id="KAJ3565566.1"/>
    </source>
</evidence>
<evidence type="ECO:0000256" key="5">
    <source>
        <dbReference type="ARBA" id="ARBA00022801"/>
    </source>
</evidence>
<dbReference type="PROSITE" id="PS50235">
    <property type="entry name" value="USP_3"/>
    <property type="match status" value="1"/>
</dbReference>
<dbReference type="InterPro" id="IPR038765">
    <property type="entry name" value="Papain-like_cys_pep_sf"/>
</dbReference>
<protein>
    <recommendedName>
        <fullName evidence="2">ubiquitinyl hydrolase 1</fullName>
        <ecNumber evidence="2">3.4.19.12</ecNumber>
    </recommendedName>
</protein>
<dbReference type="VEuPathDB" id="FungiDB:F4678DRAFT_476557"/>
<gene>
    <name evidence="9" type="ORF">NPX13_g7456</name>
</gene>
<feature type="region of interest" description="Disordered" evidence="7">
    <location>
        <begin position="1035"/>
        <end position="1054"/>
    </location>
</feature>
<evidence type="ECO:0000256" key="1">
    <source>
        <dbReference type="ARBA" id="ARBA00000707"/>
    </source>
</evidence>
<dbReference type="GO" id="GO:0043161">
    <property type="term" value="P:proteasome-mediated ubiquitin-dependent protein catabolic process"/>
    <property type="evidence" value="ECO:0007669"/>
    <property type="project" value="InterPro"/>
</dbReference>
<dbReference type="EMBL" id="JANPWZ010001471">
    <property type="protein sequence ID" value="KAJ3565566.1"/>
    <property type="molecule type" value="Genomic_DNA"/>
</dbReference>
<dbReference type="PANTHER" id="PTHR43982:SF6">
    <property type="entry name" value="UBIQUITIN CARBOXYL-TERMINAL HYDROLASE 2-RELATED"/>
    <property type="match status" value="1"/>
</dbReference>
<evidence type="ECO:0000256" key="2">
    <source>
        <dbReference type="ARBA" id="ARBA00012759"/>
    </source>
</evidence>
<dbReference type="PROSITE" id="PS00972">
    <property type="entry name" value="USP_1"/>
    <property type="match status" value="1"/>
</dbReference>
<keyword evidence="6" id="KW-0788">Thiol protease</keyword>
<dbReference type="Gene3D" id="3.90.70.10">
    <property type="entry name" value="Cysteine proteinases"/>
    <property type="match status" value="2"/>
</dbReference>
<feature type="region of interest" description="Disordered" evidence="7">
    <location>
        <begin position="1"/>
        <end position="22"/>
    </location>
</feature>
<dbReference type="GO" id="GO:0016579">
    <property type="term" value="P:protein deubiquitination"/>
    <property type="evidence" value="ECO:0007669"/>
    <property type="project" value="InterPro"/>
</dbReference>
<feature type="compositionally biased region" description="Polar residues" evidence="7">
    <location>
        <begin position="717"/>
        <end position="728"/>
    </location>
</feature>
<evidence type="ECO:0000256" key="6">
    <source>
        <dbReference type="ARBA" id="ARBA00022807"/>
    </source>
</evidence>
<dbReference type="GO" id="GO:0070628">
    <property type="term" value="F:proteasome binding"/>
    <property type="evidence" value="ECO:0007669"/>
    <property type="project" value="TreeGrafter"/>
</dbReference>
<feature type="domain" description="USP" evidence="8">
    <location>
        <begin position="571"/>
        <end position="1172"/>
    </location>
</feature>
<feature type="region of interest" description="Disordered" evidence="7">
    <location>
        <begin position="675"/>
        <end position="741"/>
    </location>
</feature>
<evidence type="ECO:0000256" key="4">
    <source>
        <dbReference type="ARBA" id="ARBA00022786"/>
    </source>
</evidence>
<dbReference type="InterPro" id="IPR001394">
    <property type="entry name" value="Peptidase_C19_UCH"/>
</dbReference>
<organism evidence="9 10">
    <name type="scientific">Xylaria arbuscula</name>
    <dbReference type="NCBI Taxonomy" id="114810"/>
    <lineage>
        <taxon>Eukaryota</taxon>
        <taxon>Fungi</taxon>
        <taxon>Dikarya</taxon>
        <taxon>Ascomycota</taxon>
        <taxon>Pezizomycotina</taxon>
        <taxon>Sordariomycetes</taxon>
        <taxon>Xylariomycetidae</taxon>
        <taxon>Xylariales</taxon>
        <taxon>Xylariaceae</taxon>
        <taxon>Xylaria</taxon>
    </lineage>
</organism>
<dbReference type="GO" id="GO:0004843">
    <property type="term" value="F:cysteine-type deubiquitinase activity"/>
    <property type="evidence" value="ECO:0007669"/>
    <property type="project" value="UniProtKB-EC"/>
</dbReference>
<keyword evidence="5" id="KW-0378">Hydrolase</keyword>
<comment type="caution">
    <text evidence="9">The sequence shown here is derived from an EMBL/GenBank/DDBJ whole genome shotgun (WGS) entry which is preliminary data.</text>
</comment>
<dbReference type="Pfam" id="PF00443">
    <property type="entry name" value="UCH"/>
    <property type="match status" value="1"/>
</dbReference>
<evidence type="ECO:0000313" key="10">
    <source>
        <dbReference type="Proteomes" id="UP001148614"/>
    </source>
</evidence>
<sequence length="1238" mass="138955">MAILSPPASPVGSTGDVSRRRDKKDKAIAAFCATPDSHAYSSPAFLRRFLELQMPELSYPDDPGCSIHTMLLLRDQTYDTQDEAFLSLLCAESRYHFHVHTYKTGARSLNDEHPTHMLIPCPTDQRDRPGVAREFICASDDCLHMVKISVLPPIFHPWQIDLMRDEERVRRNLEEARKEDSIRYADFPAAWCSKSSTITTLAQYIEDRLKKPIEQVLKIKKRNKRFRVSFGTDLDGVLSLLGFEERLDEDNEECWYITEPNPIDGSYTPVNTRRAFLQDALEELRSLLHAAPTTPAWSKLMTTFPGYTARPEVNHTAVKEITEEDLSAIGCLREFPPQWFSWAAIVLAGVCPSRRDAFLDTGLRCIGERNEDASMRIILYKSEFDHTHSSDPKVKAACDFFGIYPKSAEDSKLILNKVRNMLDVNASQAFRTEALQHLETIDSTFGFDLSCEVARSDSLTTAASSARPNSRRMSIRSASRLLNVDASYTADMIREFTTHLDGMVDRERIVEALEVLSELKLQQDQQAESQSLQEAADFVRATGGIAPLHQGSSTKLQSSTTDPVAHLTTPPGLKNIGNTCYLNSLLQYFYNVKPVRDMVLNYDKIQLELDDNSVSNRRTGGNGTGVTLEEAIVARQFIEELRRLFSELQTTTGAAASPSQKLANTALSSAKEILTSKDQSQPPPLPARPSSITVQSKTKDTDTVNVTVEPIRERRATGSSVSSQTLVNETGDGELNTPAKEFGSLTTPIAIDHSRELSPEDRALSDTVEHIEDTVMEDSPLFLSLEQKFSQIAERLEHSDRSGTSQQDVGEIIGNILEHLMRAILPNGSMEGDPNLQSDKITELFFTTVVYSTVKTRPKDAPLIDISSDDEKPNEEVVPERWITAFPHSDKDVKIDLYEALNPYFSYELLSGGDLARYATIRNLPPILHICIQRTDVSGVKNKNPVIIPDELYLDRYMEATPGSNLANTRQRVWAIRERIKELNSRTPIETNFECQESQELNKISDGQAREKQQRSYLESINLESELWQDIPQHVKRSSEAANPDPSVQALPVEKLPFPRVGGTDISSLINTMRAAGREMDDADNASISLLSNEETRAFDSMKQHKFLLHAIICHGGGMKAGHYWVWVRDFKNNVWYKYNDSLVTKDSRDSQQVVDELNNSGDPYYVAYVKEELKDELVEVPQRVRGATDDVEMTNVEELEVIDSIAISTPPQPANSPVNTPVAETVMEDAPQLKLQE</sequence>
<dbReference type="GO" id="GO:0061136">
    <property type="term" value="P:regulation of proteasomal protein catabolic process"/>
    <property type="evidence" value="ECO:0007669"/>
    <property type="project" value="TreeGrafter"/>
</dbReference>
<dbReference type="Proteomes" id="UP001148614">
    <property type="component" value="Unassembled WGS sequence"/>
</dbReference>
<evidence type="ECO:0000256" key="3">
    <source>
        <dbReference type="ARBA" id="ARBA00022670"/>
    </source>
</evidence>
<dbReference type="PROSITE" id="PS00973">
    <property type="entry name" value="USP_2"/>
    <property type="match status" value="1"/>
</dbReference>
<reference evidence="9" key="1">
    <citation type="submission" date="2022-07" db="EMBL/GenBank/DDBJ databases">
        <title>Genome Sequence of Xylaria arbuscula.</title>
        <authorList>
            <person name="Buettner E."/>
        </authorList>
    </citation>
    <scope>NUCLEOTIDE SEQUENCE</scope>
    <source>
        <strain evidence="9">VT107</strain>
    </source>
</reference>
<accession>A0A9W8TKE2</accession>
<comment type="catalytic activity">
    <reaction evidence="1">
        <text>Thiol-dependent hydrolysis of ester, thioester, amide, peptide and isopeptide bonds formed by the C-terminal Gly of ubiquitin (a 76-residue protein attached to proteins as an intracellular targeting signal).</text>
        <dbReference type="EC" id="3.4.19.12"/>
    </reaction>
</comment>